<keyword evidence="2" id="KW-0472">Membrane</keyword>
<dbReference type="EMBL" id="GG738881">
    <property type="protein sequence ID" value="EFC42252.1"/>
    <property type="molecule type" value="Genomic_DNA"/>
</dbReference>
<protein>
    <submittedName>
        <fullName evidence="3">Predicted protein</fullName>
    </submittedName>
</protein>
<sequence>MSERLFALLDSSSVIVNGEGYTNVTLDQMKPIWASGLVLSNTIIFLILFSVYIFVLIGFIIRVTRKLKLKRNQTILFIMTGIYVTVQIFSLLVRVVNETLQLVIREKIEAGQLIEWKLFIAMQVFLGLNSFTMTSNFLTLFSIIVFVQNMFWSTATLMRAITKETSKIIRTSMTIIATLFVMLAILIILLIGIMSGIKRFDFIPKEYATAIQVVSFVVGGCVIVFVGCMLIASGIIVVRTIQKTSKNVTKAVSEHHKSESKMSATESQNSSSRTSFDKVSFEKRVQSPFKITFGLLIGLLLCMALQLVAIAIAAGASELANYSVIWQFLNCTGVLIFGILILFLFYPLFRDMEIAMKEIEKRKETLSQKKLHKVSHLQVPLQNGSSSSTTLKDHSMSGSENNFLSLPSSSSCGDMSPTTPSAISFSTEVLVIPSENNISANNI</sequence>
<dbReference type="Proteomes" id="UP000006671">
    <property type="component" value="Unassembled WGS sequence"/>
</dbReference>
<dbReference type="KEGG" id="ngr:NAEGRDRAFT_70000"/>
<proteinExistence type="predicted"/>
<feature type="transmembrane region" description="Helical" evidence="2">
    <location>
        <begin position="116"/>
        <end position="147"/>
    </location>
</feature>
<dbReference type="OMA" id="NIFWETA"/>
<keyword evidence="4" id="KW-1185">Reference proteome</keyword>
<keyword evidence="2" id="KW-1133">Transmembrane helix</keyword>
<feature type="transmembrane region" description="Helical" evidence="2">
    <location>
        <begin position="213"/>
        <end position="238"/>
    </location>
</feature>
<feature type="region of interest" description="Disordered" evidence="1">
    <location>
        <begin position="380"/>
        <end position="400"/>
    </location>
</feature>
<feature type="transmembrane region" description="Helical" evidence="2">
    <location>
        <begin position="43"/>
        <end position="63"/>
    </location>
</feature>
<feature type="transmembrane region" description="Helical" evidence="2">
    <location>
        <begin position="168"/>
        <end position="193"/>
    </location>
</feature>
<evidence type="ECO:0000256" key="1">
    <source>
        <dbReference type="SAM" id="MobiDB-lite"/>
    </source>
</evidence>
<evidence type="ECO:0000313" key="4">
    <source>
        <dbReference type="Proteomes" id="UP000006671"/>
    </source>
</evidence>
<gene>
    <name evidence="3" type="ORF">NAEGRDRAFT_70000</name>
</gene>
<keyword evidence="2" id="KW-0812">Transmembrane</keyword>
<evidence type="ECO:0000256" key="2">
    <source>
        <dbReference type="SAM" id="Phobius"/>
    </source>
</evidence>
<feature type="transmembrane region" description="Helical" evidence="2">
    <location>
        <begin position="293"/>
        <end position="313"/>
    </location>
</feature>
<reference evidence="3 4" key="1">
    <citation type="journal article" date="2010" name="Cell">
        <title>The genome of Naegleria gruberi illuminates early eukaryotic versatility.</title>
        <authorList>
            <person name="Fritz-Laylin L.K."/>
            <person name="Prochnik S.E."/>
            <person name="Ginger M.L."/>
            <person name="Dacks J.B."/>
            <person name="Carpenter M.L."/>
            <person name="Field M.C."/>
            <person name="Kuo A."/>
            <person name="Paredez A."/>
            <person name="Chapman J."/>
            <person name="Pham J."/>
            <person name="Shu S."/>
            <person name="Neupane R."/>
            <person name="Cipriano M."/>
            <person name="Mancuso J."/>
            <person name="Tu H."/>
            <person name="Salamov A."/>
            <person name="Lindquist E."/>
            <person name="Shapiro H."/>
            <person name="Lucas S."/>
            <person name="Grigoriev I.V."/>
            <person name="Cande W.Z."/>
            <person name="Fulton C."/>
            <person name="Rokhsar D.S."/>
            <person name="Dawson S.C."/>
        </authorList>
    </citation>
    <scope>NUCLEOTIDE SEQUENCE [LARGE SCALE GENOMIC DNA]</scope>
    <source>
        <strain evidence="3 4">NEG-M</strain>
    </source>
</reference>
<dbReference type="InParanoid" id="D2VM39"/>
<feature type="transmembrane region" description="Helical" evidence="2">
    <location>
        <begin position="75"/>
        <end position="96"/>
    </location>
</feature>
<dbReference type="RefSeq" id="XP_002674996.1">
    <property type="nucleotide sequence ID" value="XM_002674950.1"/>
</dbReference>
<feature type="transmembrane region" description="Helical" evidence="2">
    <location>
        <begin position="325"/>
        <end position="349"/>
    </location>
</feature>
<evidence type="ECO:0000313" key="3">
    <source>
        <dbReference type="EMBL" id="EFC42252.1"/>
    </source>
</evidence>
<dbReference type="VEuPathDB" id="AmoebaDB:NAEGRDRAFT_70000"/>
<organism evidence="4">
    <name type="scientific">Naegleria gruberi</name>
    <name type="common">Amoeba</name>
    <dbReference type="NCBI Taxonomy" id="5762"/>
    <lineage>
        <taxon>Eukaryota</taxon>
        <taxon>Discoba</taxon>
        <taxon>Heterolobosea</taxon>
        <taxon>Tetramitia</taxon>
        <taxon>Eutetramitia</taxon>
        <taxon>Vahlkampfiidae</taxon>
        <taxon>Naegleria</taxon>
    </lineage>
</organism>
<accession>D2VM39</accession>
<dbReference type="GeneID" id="8855534"/>
<name>D2VM39_NAEGR</name>
<dbReference type="AlphaFoldDB" id="D2VM39"/>